<proteinExistence type="predicted"/>
<dbReference type="InterPro" id="IPR010432">
    <property type="entry name" value="RDD"/>
</dbReference>
<evidence type="ECO:0000313" key="8">
    <source>
        <dbReference type="EMBL" id="MFF3664374.1"/>
    </source>
</evidence>
<dbReference type="RefSeq" id="WP_387408484.1">
    <property type="nucleotide sequence ID" value="NZ_JBIASD010000001.1"/>
</dbReference>
<comment type="caution">
    <text evidence="8">The sequence shown here is derived from an EMBL/GenBank/DDBJ whole genome shotgun (WGS) entry which is preliminary data.</text>
</comment>
<dbReference type="EMBL" id="JBIASD010000001">
    <property type="protein sequence ID" value="MFF3664374.1"/>
    <property type="molecule type" value="Genomic_DNA"/>
</dbReference>
<accession>A0ABW6SHF0</accession>
<feature type="transmembrane region" description="Helical" evidence="6">
    <location>
        <begin position="106"/>
        <end position="127"/>
    </location>
</feature>
<dbReference type="PANTHER" id="PTHR38480:SF1">
    <property type="entry name" value="SLR0254 PROTEIN"/>
    <property type="match status" value="1"/>
</dbReference>
<evidence type="ECO:0000256" key="5">
    <source>
        <dbReference type="SAM" id="MobiDB-lite"/>
    </source>
</evidence>
<keyword evidence="2 6" id="KW-0812">Transmembrane</keyword>
<evidence type="ECO:0000256" key="3">
    <source>
        <dbReference type="ARBA" id="ARBA00022989"/>
    </source>
</evidence>
<dbReference type="Proteomes" id="UP001602013">
    <property type="component" value="Unassembled WGS sequence"/>
</dbReference>
<evidence type="ECO:0000256" key="6">
    <source>
        <dbReference type="SAM" id="Phobius"/>
    </source>
</evidence>
<evidence type="ECO:0000256" key="1">
    <source>
        <dbReference type="ARBA" id="ARBA00004141"/>
    </source>
</evidence>
<feature type="transmembrane region" description="Helical" evidence="6">
    <location>
        <begin position="24"/>
        <end position="43"/>
    </location>
</feature>
<keyword evidence="3 6" id="KW-1133">Transmembrane helix</keyword>
<evidence type="ECO:0000256" key="4">
    <source>
        <dbReference type="ARBA" id="ARBA00023136"/>
    </source>
</evidence>
<sequence length="345" mass="35651">MADVVTGEAVVVEVRIAQLPTRGVALLIDWVVQWAALILMYILLGSASVVTDTALATGLMILVTVLVLVGYPVAFETASRGRSLGKLAMGLRVVGDDGGPERFRQALFRGLAGFLEFWMFFGAPALITSLVNQRGKRLGDVFAGTIVISERGPRQEPPPEMPPGLAPWAASLQLSQLTGELADTARQYLSRWHQLGPDIRHQMGVRIAGQVSAVVAPPPPPGLPPHTYLAAVLAERRRREELRLAQVRAAAPPFGAAYGGAPYAGAPGSPYGGAAYGSPYGGSPYDGAPYSGSPYDGAPYGGAPHGGTHGGTHGGAPQGGAPAPVNPPPPSDPAGPTPGGFVPPN</sequence>
<feature type="compositionally biased region" description="Pro residues" evidence="5">
    <location>
        <begin position="324"/>
        <end position="345"/>
    </location>
</feature>
<protein>
    <submittedName>
        <fullName evidence="8">RDD family protein</fullName>
    </submittedName>
</protein>
<feature type="domain" description="RDD" evidence="7">
    <location>
        <begin position="17"/>
        <end position="144"/>
    </location>
</feature>
<keyword evidence="4 6" id="KW-0472">Membrane</keyword>
<feature type="compositionally biased region" description="Gly residues" evidence="5">
    <location>
        <begin position="299"/>
        <end position="318"/>
    </location>
</feature>
<feature type="transmembrane region" description="Helical" evidence="6">
    <location>
        <begin position="55"/>
        <end position="74"/>
    </location>
</feature>
<evidence type="ECO:0000313" key="9">
    <source>
        <dbReference type="Proteomes" id="UP001602013"/>
    </source>
</evidence>
<organism evidence="8 9">
    <name type="scientific">Microtetraspora malaysiensis</name>
    <dbReference type="NCBI Taxonomy" id="161358"/>
    <lineage>
        <taxon>Bacteria</taxon>
        <taxon>Bacillati</taxon>
        <taxon>Actinomycetota</taxon>
        <taxon>Actinomycetes</taxon>
        <taxon>Streptosporangiales</taxon>
        <taxon>Streptosporangiaceae</taxon>
        <taxon>Microtetraspora</taxon>
    </lineage>
</organism>
<feature type="region of interest" description="Disordered" evidence="5">
    <location>
        <begin position="285"/>
        <end position="345"/>
    </location>
</feature>
<dbReference type="Pfam" id="PF06271">
    <property type="entry name" value="RDD"/>
    <property type="match status" value="1"/>
</dbReference>
<dbReference type="PANTHER" id="PTHR38480">
    <property type="entry name" value="SLR0254 PROTEIN"/>
    <property type="match status" value="1"/>
</dbReference>
<reference evidence="8 9" key="1">
    <citation type="submission" date="2024-10" db="EMBL/GenBank/DDBJ databases">
        <title>The Natural Products Discovery Center: Release of the First 8490 Sequenced Strains for Exploring Actinobacteria Biosynthetic Diversity.</title>
        <authorList>
            <person name="Kalkreuter E."/>
            <person name="Kautsar S.A."/>
            <person name="Yang D."/>
            <person name="Bader C.D."/>
            <person name="Teijaro C.N."/>
            <person name="Fluegel L."/>
            <person name="Davis C.M."/>
            <person name="Simpson J.R."/>
            <person name="Lauterbach L."/>
            <person name="Steele A.D."/>
            <person name="Gui C."/>
            <person name="Meng S."/>
            <person name="Li G."/>
            <person name="Viehrig K."/>
            <person name="Ye F."/>
            <person name="Su P."/>
            <person name="Kiefer A.F."/>
            <person name="Nichols A."/>
            <person name="Cepeda A.J."/>
            <person name="Yan W."/>
            <person name="Fan B."/>
            <person name="Jiang Y."/>
            <person name="Adhikari A."/>
            <person name="Zheng C.-J."/>
            <person name="Schuster L."/>
            <person name="Cowan T.M."/>
            <person name="Smanski M.J."/>
            <person name="Chevrette M.G."/>
            <person name="De Carvalho L.P.S."/>
            <person name="Shen B."/>
        </authorList>
    </citation>
    <scope>NUCLEOTIDE SEQUENCE [LARGE SCALE GENOMIC DNA]</scope>
    <source>
        <strain evidence="8 9">NPDC002173</strain>
    </source>
</reference>
<evidence type="ECO:0000256" key="2">
    <source>
        <dbReference type="ARBA" id="ARBA00022692"/>
    </source>
</evidence>
<name>A0ABW6SHF0_9ACTN</name>
<feature type="compositionally biased region" description="Low complexity" evidence="5">
    <location>
        <begin position="285"/>
        <end position="298"/>
    </location>
</feature>
<comment type="subcellular location">
    <subcellularLocation>
        <location evidence="1">Membrane</location>
        <topology evidence="1">Multi-pass membrane protein</topology>
    </subcellularLocation>
</comment>
<keyword evidence="9" id="KW-1185">Reference proteome</keyword>
<gene>
    <name evidence="8" type="ORF">ACFYXI_02180</name>
</gene>
<evidence type="ECO:0000259" key="7">
    <source>
        <dbReference type="Pfam" id="PF06271"/>
    </source>
</evidence>